<gene>
    <name evidence="1" type="ORF">HMPREF9470_04556</name>
</gene>
<dbReference type="Proteomes" id="UP000037392">
    <property type="component" value="Unassembled WGS sequence"/>
</dbReference>
<dbReference type="EMBL" id="ADLK01000032">
    <property type="protein sequence ID" value="KMW16118.1"/>
    <property type="molecule type" value="Genomic_DNA"/>
</dbReference>
<sequence>MNKQRVLISAFLCAFLALNPPITSFGEESDPSGAVRVEYDDLRTLLKEGNLTLKKTIADQEDTINAYQEMWDTMKWEQDNMEDKAEDLSNENGETSAVYSSNASMLKASASRIYNQIKNLTDEKSARTIEKSADSYTYTAQTLMNSYNQMAQNRYAAEKNVQALEASYQALVRKSTAGSATQAQVLSEKSSLDIARNSLESLREQERELRFRLLTMLGLEDREDVVIGAIPAPDMEAIAAIDFESDKQKAVGNDSNVQNERHTRAYSTADINRRFKQVGEAEGTAEASIQYAYQELESRVIQYQAALESYESALLIYQSLQRKQAAGLLSNTEYLEGEAAYAQKQAAKETASMNLVQAYESYCWEVKGVN</sequence>
<evidence type="ECO:0000313" key="1">
    <source>
        <dbReference type="EMBL" id="KMW16118.1"/>
    </source>
</evidence>
<evidence type="ECO:0008006" key="3">
    <source>
        <dbReference type="Google" id="ProtNLM"/>
    </source>
</evidence>
<name>A0A0J9BTM4_9FIRM</name>
<reference evidence="1 2" key="1">
    <citation type="submission" date="2011-04" db="EMBL/GenBank/DDBJ databases">
        <title>The Genome Sequence of Clostridium citroniae WAL-19142.</title>
        <authorList>
            <consortium name="The Broad Institute Genome Sequencing Platform"/>
            <person name="Earl A."/>
            <person name="Ward D."/>
            <person name="Feldgarden M."/>
            <person name="Gevers D."/>
            <person name="Warren Y.A."/>
            <person name="Tyrrell K.L."/>
            <person name="Citron D.M."/>
            <person name="Goldstein E.J."/>
            <person name="Daigneault M."/>
            <person name="Allen-Vercoe E."/>
            <person name="Young S.K."/>
            <person name="Zeng Q."/>
            <person name="Gargeya S."/>
            <person name="Fitzgerald M."/>
            <person name="Haas B."/>
            <person name="Abouelleil A."/>
            <person name="Alvarado L."/>
            <person name="Arachchi H.M."/>
            <person name="Berlin A."/>
            <person name="Brown A."/>
            <person name="Chapman S.B."/>
            <person name="Chen Z."/>
            <person name="Dunbar C."/>
            <person name="Freedman E."/>
            <person name="Gearin G."/>
            <person name="Gellesch M."/>
            <person name="Goldberg J."/>
            <person name="Griggs A."/>
            <person name="Gujja S."/>
            <person name="Heilman E.R."/>
            <person name="Heiman D."/>
            <person name="Howarth C."/>
            <person name="Larson L."/>
            <person name="Lui A."/>
            <person name="MacDonald P.J."/>
            <person name="Mehta T."/>
            <person name="Montmayeur A."/>
            <person name="Murphy C."/>
            <person name="Neiman D."/>
            <person name="Pearson M."/>
            <person name="Priest M."/>
            <person name="Roberts A."/>
            <person name="Saif S."/>
            <person name="Shea T."/>
            <person name="Shenoy N."/>
            <person name="Sisk P."/>
            <person name="Stolte C."/>
            <person name="Sykes S."/>
            <person name="White J."/>
            <person name="Yandava C."/>
            <person name="Wortman J."/>
            <person name="Nusbaum C."/>
            <person name="Birren B."/>
        </authorList>
    </citation>
    <scope>NUCLEOTIDE SEQUENCE [LARGE SCALE GENOMIC DNA]</scope>
    <source>
        <strain evidence="1 2">WAL-19142</strain>
    </source>
</reference>
<dbReference type="Gene3D" id="1.20.1600.10">
    <property type="entry name" value="Outer membrane efflux proteins (OEP)"/>
    <property type="match status" value="1"/>
</dbReference>
<dbReference type="GeneID" id="93163904"/>
<dbReference type="AlphaFoldDB" id="A0A0J9BTM4"/>
<comment type="caution">
    <text evidence="1">The sequence shown here is derived from an EMBL/GenBank/DDBJ whole genome shotgun (WGS) entry which is preliminary data.</text>
</comment>
<dbReference type="RefSeq" id="WP_007867845.1">
    <property type="nucleotide sequence ID" value="NZ_KQ235882.1"/>
</dbReference>
<accession>A0A0J9BTM4</accession>
<organism evidence="1 2">
    <name type="scientific">[Clostridium] citroniae WAL-19142</name>
    <dbReference type="NCBI Taxonomy" id="742734"/>
    <lineage>
        <taxon>Bacteria</taxon>
        <taxon>Bacillati</taxon>
        <taxon>Bacillota</taxon>
        <taxon>Clostridia</taxon>
        <taxon>Lachnospirales</taxon>
        <taxon>Lachnospiraceae</taxon>
        <taxon>Enterocloster</taxon>
    </lineage>
</organism>
<dbReference type="PATRIC" id="fig|742734.4.peg.4886"/>
<evidence type="ECO:0000313" key="2">
    <source>
        <dbReference type="Proteomes" id="UP000037392"/>
    </source>
</evidence>
<dbReference type="SUPFAM" id="SSF56954">
    <property type="entry name" value="Outer membrane efflux proteins (OEP)"/>
    <property type="match status" value="1"/>
</dbReference>
<proteinExistence type="predicted"/>
<protein>
    <recommendedName>
        <fullName evidence="3">Outer membrane efflux protein</fullName>
    </recommendedName>
</protein>